<organism evidence="1 2">
    <name type="scientific">Berkelbacteria bacterium GW2011_GWA2_38_9</name>
    <dbReference type="NCBI Taxonomy" id="1618334"/>
    <lineage>
        <taxon>Bacteria</taxon>
        <taxon>Candidatus Berkelbacteria</taxon>
    </lineage>
</organism>
<evidence type="ECO:0000313" key="1">
    <source>
        <dbReference type="EMBL" id="KKQ87882.1"/>
    </source>
</evidence>
<comment type="caution">
    <text evidence="1">The sequence shown here is derived from an EMBL/GenBank/DDBJ whole genome shotgun (WGS) entry which is preliminary data.</text>
</comment>
<dbReference type="AlphaFoldDB" id="A0A0G0LA49"/>
<sequence>MNRQWIKVDQTIFQNVESRIDDRILEHIVGD</sequence>
<dbReference type="EMBL" id="LBVO01000045">
    <property type="protein sequence ID" value="KKQ87882.1"/>
    <property type="molecule type" value="Genomic_DNA"/>
</dbReference>
<protein>
    <submittedName>
        <fullName evidence="1">Uncharacterized protein</fullName>
    </submittedName>
</protein>
<accession>A0A0G0LA49</accession>
<dbReference type="Proteomes" id="UP000033934">
    <property type="component" value="Unassembled WGS sequence"/>
</dbReference>
<gene>
    <name evidence="1" type="ORF">UT11_C0045G0008</name>
</gene>
<reference evidence="1 2" key="1">
    <citation type="journal article" date="2015" name="Nature">
        <title>rRNA introns, odd ribosomes, and small enigmatic genomes across a large radiation of phyla.</title>
        <authorList>
            <person name="Brown C.T."/>
            <person name="Hug L.A."/>
            <person name="Thomas B.C."/>
            <person name="Sharon I."/>
            <person name="Castelle C.J."/>
            <person name="Singh A."/>
            <person name="Wilkins M.J."/>
            <person name="Williams K.H."/>
            <person name="Banfield J.F."/>
        </authorList>
    </citation>
    <scope>NUCLEOTIDE SEQUENCE [LARGE SCALE GENOMIC DNA]</scope>
</reference>
<name>A0A0G0LA49_9BACT</name>
<proteinExistence type="predicted"/>
<evidence type="ECO:0000313" key="2">
    <source>
        <dbReference type="Proteomes" id="UP000033934"/>
    </source>
</evidence>